<evidence type="ECO:0000313" key="3">
    <source>
        <dbReference type="Proteomes" id="UP000033769"/>
    </source>
</evidence>
<reference evidence="4" key="2">
    <citation type="submission" date="2018-03" db="EMBL/GenBank/DDBJ databases">
        <authorList>
            <person name="Batty M. E."/>
            <person name="Batty M E."/>
        </authorList>
    </citation>
    <scope>NUCLEOTIDE SEQUENCE [LARGE SCALE GENOMIC DNA]</scope>
    <source>
        <strain evidence="4">Gilliam</strain>
    </source>
</reference>
<evidence type="ECO:0000313" key="1">
    <source>
        <dbReference type="EMBL" id="KJV54179.1"/>
    </source>
</evidence>
<evidence type="ECO:0000313" key="2">
    <source>
        <dbReference type="EMBL" id="SPR13196.1"/>
    </source>
</evidence>
<dbReference type="EMBL" id="LANO01000001">
    <property type="protein sequence ID" value="KJV54179.1"/>
    <property type="molecule type" value="Genomic_DNA"/>
</dbReference>
<sequence length="39" mass="4660">MIPKYHVQFLCDGDNGNIFFVRHFTNVKKAIKLEDFLFN</sequence>
<name>A0A0F3MHY4_ORITS</name>
<reference evidence="1 3" key="1">
    <citation type="submission" date="2015-02" db="EMBL/GenBank/DDBJ databases">
        <title>Genome Sequencing of Rickettsiales.</title>
        <authorList>
            <person name="Daugherty S.C."/>
            <person name="Su Q."/>
            <person name="Abolude K."/>
            <person name="Beier-Sexton M."/>
            <person name="Carlyon J.A."/>
            <person name="Carter R."/>
            <person name="Day N.P."/>
            <person name="Dumler S.J."/>
            <person name="Dyachenko V."/>
            <person name="Godinez A."/>
            <person name="Kurtti T.J."/>
            <person name="Lichay M."/>
            <person name="Mullins K.E."/>
            <person name="Ott S."/>
            <person name="Pappas-Brown V."/>
            <person name="Paris D.H."/>
            <person name="Patel P."/>
            <person name="Richards A.L."/>
            <person name="Sadzewicz L."/>
            <person name="Sears K."/>
            <person name="Seidman D."/>
            <person name="Sengamalay N."/>
            <person name="Stenos J."/>
            <person name="Tallon L.J."/>
            <person name="Vincent G."/>
            <person name="Fraser C.M."/>
            <person name="Munderloh U."/>
            <person name="Dunning-Hotopp J.C."/>
        </authorList>
    </citation>
    <scope>NUCLEOTIDE SEQUENCE [LARGE SCALE GENOMIC DNA]</scope>
    <source>
        <strain evidence="1 3">Gilliam</strain>
    </source>
</reference>
<dbReference type="Proteomes" id="UP000244959">
    <property type="component" value="Chromosome I"/>
</dbReference>
<accession>A0A0F3MHY4</accession>
<protein>
    <submittedName>
        <fullName evidence="1">Uncharacterized protein</fullName>
    </submittedName>
</protein>
<keyword evidence="4" id="KW-1185">Reference proteome</keyword>
<dbReference type="AlphaFoldDB" id="A0A0F3MHY4"/>
<reference evidence="2" key="3">
    <citation type="submission" date="2018-03" db="EMBL/GenBank/DDBJ databases">
        <authorList>
            <person name="Keele B.F."/>
        </authorList>
    </citation>
    <scope>NUCLEOTIDE SEQUENCE [LARGE SCALE GENOMIC DNA]</scope>
    <source>
        <strain evidence="2">Gilliam</strain>
    </source>
</reference>
<dbReference type="PATRIC" id="fig|1359184.3.peg.38"/>
<dbReference type="EMBL" id="LS398551">
    <property type="protein sequence ID" value="SPR13196.1"/>
    <property type="molecule type" value="Genomic_DNA"/>
</dbReference>
<proteinExistence type="predicted"/>
<organism evidence="1 3">
    <name type="scientific">Orientia tsutsugamushi str. Gilliam</name>
    <dbReference type="NCBI Taxonomy" id="1359184"/>
    <lineage>
        <taxon>Bacteria</taxon>
        <taxon>Pseudomonadati</taxon>
        <taxon>Pseudomonadota</taxon>
        <taxon>Alphaproteobacteria</taxon>
        <taxon>Rickettsiales</taxon>
        <taxon>Rickettsiaceae</taxon>
        <taxon>Rickettsieae</taxon>
        <taxon>Orientia</taxon>
    </lineage>
</organism>
<dbReference type="Proteomes" id="UP000033769">
    <property type="component" value="Unassembled WGS sequence"/>
</dbReference>
<evidence type="ECO:0000313" key="4">
    <source>
        <dbReference type="Proteomes" id="UP000244959"/>
    </source>
</evidence>
<gene>
    <name evidence="2" type="ORF">GILLIAM_02720</name>
    <name evidence="1" type="ORF">OTSGILL_0030</name>
</gene>